<comment type="caution">
    <text evidence="1">The sequence shown here is derived from an EMBL/GenBank/DDBJ whole genome shotgun (WGS) entry which is preliminary data.</text>
</comment>
<name>X0WX59_9ZZZZ</name>
<reference evidence="1" key="1">
    <citation type="journal article" date="2014" name="Front. Microbiol.">
        <title>High frequency of phylogenetically diverse reductive dehalogenase-homologous genes in deep subseafloor sedimentary metagenomes.</title>
        <authorList>
            <person name="Kawai M."/>
            <person name="Futagami T."/>
            <person name="Toyoda A."/>
            <person name="Takaki Y."/>
            <person name="Nishi S."/>
            <person name="Hori S."/>
            <person name="Arai W."/>
            <person name="Tsubouchi T."/>
            <person name="Morono Y."/>
            <person name="Uchiyama I."/>
            <person name="Ito T."/>
            <person name="Fujiyama A."/>
            <person name="Inagaki F."/>
            <person name="Takami H."/>
        </authorList>
    </citation>
    <scope>NUCLEOTIDE SEQUENCE</scope>
    <source>
        <strain evidence="1">Expedition CK06-06</strain>
    </source>
</reference>
<organism evidence="1">
    <name type="scientific">marine sediment metagenome</name>
    <dbReference type="NCBI Taxonomy" id="412755"/>
    <lineage>
        <taxon>unclassified sequences</taxon>
        <taxon>metagenomes</taxon>
        <taxon>ecological metagenomes</taxon>
    </lineage>
</organism>
<accession>X0WX59</accession>
<sequence length="78" mass="9360">MARKKISPTENKREKFLRLATQRTNEALGRLRILGNCSNRQIYDYNETDVDKIFSAIDKKLREVRSKFHFPKKEEFKL</sequence>
<evidence type="ECO:0000313" key="1">
    <source>
        <dbReference type="EMBL" id="GAG27797.1"/>
    </source>
</evidence>
<protein>
    <submittedName>
        <fullName evidence="1">Uncharacterized protein</fullName>
    </submittedName>
</protein>
<gene>
    <name evidence="1" type="ORF">S01H1_50308</name>
</gene>
<dbReference type="AlphaFoldDB" id="X0WX59"/>
<proteinExistence type="predicted"/>
<dbReference type="EMBL" id="BARS01032411">
    <property type="protein sequence ID" value="GAG27797.1"/>
    <property type="molecule type" value="Genomic_DNA"/>
</dbReference>